<keyword evidence="3" id="KW-1185">Reference proteome</keyword>
<name>G4TQ83_SERID</name>
<dbReference type="EMBL" id="CAFZ01000228">
    <property type="protein sequence ID" value="CCA73476.1"/>
    <property type="molecule type" value="Genomic_DNA"/>
</dbReference>
<proteinExistence type="predicted"/>
<dbReference type="InParanoid" id="G4TQ83"/>
<protein>
    <recommendedName>
        <fullName evidence="1">F-box domain-containing protein</fullName>
    </recommendedName>
</protein>
<reference evidence="2 3" key="1">
    <citation type="journal article" date="2011" name="PLoS Pathog.">
        <title>Endophytic Life Strategies Decoded by Genome and Transcriptome Analyses of the Mutualistic Root Symbiont Piriformospora indica.</title>
        <authorList>
            <person name="Zuccaro A."/>
            <person name="Lahrmann U."/>
            <person name="Guldener U."/>
            <person name="Langen G."/>
            <person name="Pfiffi S."/>
            <person name="Biedenkopf D."/>
            <person name="Wong P."/>
            <person name="Samans B."/>
            <person name="Grimm C."/>
            <person name="Basiewicz M."/>
            <person name="Murat C."/>
            <person name="Martin F."/>
            <person name="Kogel K.H."/>
        </authorList>
    </citation>
    <scope>NUCLEOTIDE SEQUENCE [LARGE SCALE GENOMIC DNA]</scope>
    <source>
        <strain evidence="2 3">DSM 11827</strain>
    </source>
</reference>
<sequence length="373" mass="42462">MTHDAEAQMYSALRELVEKYPIHMLKDHTLAIALRDYRAQLVSSNPFAGNRLPDEIILLILDNLSVPDVISFTQVCRSTRRFRQPQIIQRLNKLIAPYADPSRLLKAMREAPAVIGGSSALWFLEGFPTHWTPKDLNLYCPNDSEGLVEFLVTEGYTITSTYFVDDDDDNAQTTCLASTTYLERNGRKVDVRQSSQDEIVEPIMCSGLSVVMNYISADFIVSLYPQTTFRGISVAQTTLAYMTNEWNQLYIDRGYALTEHSRLGKYQALFCRALDRLPGDVHSFVVSYGQSSNMEYFTQNTAEILSREHDLCNRPPARCILHYVDTLMEDHAALLDAFEPEPSSRKDRLALEGKTSIKGLLYRMREIMEPSSR</sequence>
<evidence type="ECO:0000313" key="2">
    <source>
        <dbReference type="EMBL" id="CCA73476.1"/>
    </source>
</evidence>
<gene>
    <name evidence="2" type="ORF">PIIN_07430</name>
</gene>
<evidence type="ECO:0000313" key="3">
    <source>
        <dbReference type="Proteomes" id="UP000007148"/>
    </source>
</evidence>
<dbReference type="Pfam" id="PF00646">
    <property type="entry name" value="F-box"/>
    <property type="match status" value="1"/>
</dbReference>
<comment type="caution">
    <text evidence="2">The sequence shown here is derived from an EMBL/GenBank/DDBJ whole genome shotgun (WGS) entry which is preliminary data.</text>
</comment>
<dbReference type="InterPro" id="IPR001810">
    <property type="entry name" value="F-box_dom"/>
</dbReference>
<dbReference type="eggNOG" id="ENOG502R174">
    <property type="taxonomic scope" value="Eukaryota"/>
</dbReference>
<dbReference type="PROSITE" id="PS50181">
    <property type="entry name" value="FBOX"/>
    <property type="match status" value="1"/>
</dbReference>
<dbReference type="Proteomes" id="UP000007148">
    <property type="component" value="Unassembled WGS sequence"/>
</dbReference>
<dbReference type="InterPro" id="IPR036047">
    <property type="entry name" value="F-box-like_dom_sf"/>
</dbReference>
<dbReference type="SUPFAM" id="SSF81383">
    <property type="entry name" value="F-box domain"/>
    <property type="match status" value="1"/>
</dbReference>
<feature type="domain" description="F-box" evidence="1">
    <location>
        <begin position="46"/>
        <end position="98"/>
    </location>
</feature>
<dbReference type="OrthoDB" id="3183574at2759"/>
<accession>G4TQ83</accession>
<evidence type="ECO:0000259" key="1">
    <source>
        <dbReference type="PROSITE" id="PS50181"/>
    </source>
</evidence>
<dbReference type="Gene3D" id="1.20.1280.50">
    <property type="match status" value="1"/>
</dbReference>
<dbReference type="CDD" id="cd09917">
    <property type="entry name" value="F-box_SF"/>
    <property type="match status" value="1"/>
</dbReference>
<organism evidence="2 3">
    <name type="scientific">Serendipita indica (strain DSM 11827)</name>
    <name type="common">Root endophyte fungus</name>
    <name type="synonym">Piriformospora indica</name>
    <dbReference type="NCBI Taxonomy" id="1109443"/>
    <lineage>
        <taxon>Eukaryota</taxon>
        <taxon>Fungi</taxon>
        <taxon>Dikarya</taxon>
        <taxon>Basidiomycota</taxon>
        <taxon>Agaricomycotina</taxon>
        <taxon>Agaricomycetes</taxon>
        <taxon>Sebacinales</taxon>
        <taxon>Serendipitaceae</taxon>
        <taxon>Serendipita</taxon>
    </lineage>
</organism>
<dbReference type="AlphaFoldDB" id="G4TQ83"/>
<dbReference type="HOGENOM" id="CLU_742104_0_0_1"/>